<evidence type="ECO:0000256" key="2">
    <source>
        <dbReference type="ARBA" id="ARBA00022692"/>
    </source>
</evidence>
<dbReference type="InterPro" id="IPR001898">
    <property type="entry name" value="SLC13A/DASS"/>
</dbReference>
<feature type="transmembrane region" description="Helical" evidence="5">
    <location>
        <begin position="359"/>
        <end position="377"/>
    </location>
</feature>
<sequence length="459" mass="49103">MDRAMYLEILTKRNIRTLIILSAALAVGFAVQSLDLPGLGEAGRLTLGIFTVAAILWILEPFPLYVTSFIIVILEVVLLGRPGGPLGLDGKGYAMFLTPFFDPVVVLFLGGFVMARAVKRYGLDERISRGILRHVGTRPETVLLGMMATSAFLSMWISNTATTALMIAVAIPILRSFPPNEPFRKAIILGIPFACNIGGIGTPIGTPPNAIAIGILNQMGRNISFVEWMYRGIPVVVILLAACWFVLCRLYPAGIRSIAIEQRDGKPMDRTSTFILAVFGVVVLLWLTSKWHGIPSAIVSLVPLVVFFGLRLLEDEDLTDLGWGILFIIGGGMSLGVAMRESGLSGWIVGRIPFEGLGPLAILFAFSISAAAITNFISNSATANMLLPIVVGVTAVAPERSAVIVALACSAAMILPISTPPNAIAYGSGYVDVRDMMKGGAIITAISVAVITLFIHLFF</sequence>
<reference evidence="6" key="1">
    <citation type="journal article" date="2020" name="mSystems">
        <title>Genome- and Community-Level Interaction Insights into Carbon Utilization and Element Cycling Functions of Hydrothermarchaeota in Hydrothermal Sediment.</title>
        <authorList>
            <person name="Zhou Z."/>
            <person name="Liu Y."/>
            <person name="Xu W."/>
            <person name="Pan J."/>
            <person name="Luo Z.H."/>
            <person name="Li M."/>
        </authorList>
    </citation>
    <scope>NUCLEOTIDE SEQUENCE [LARGE SCALE GENOMIC DNA]</scope>
    <source>
        <strain evidence="6">SpSt-1233</strain>
    </source>
</reference>
<feature type="transmembrane region" description="Helical" evidence="5">
    <location>
        <begin position="49"/>
        <end position="80"/>
    </location>
</feature>
<feature type="transmembrane region" description="Helical" evidence="5">
    <location>
        <begin position="437"/>
        <end position="458"/>
    </location>
</feature>
<organism evidence="6">
    <name type="scientific">Eiseniibacteriota bacterium</name>
    <dbReference type="NCBI Taxonomy" id="2212470"/>
    <lineage>
        <taxon>Bacteria</taxon>
        <taxon>Candidatus Eiseniibacteriota</taxon>
    </lineage>
</organism>
<dbReference type="CDD" id="cd01115">
    <property type="entry name" value="SLC13_permease"/>
    <property type="match status" value="1"/>
</dbReference>
<dbReference type="Pfam" id="PF00939">
    <property type="entry name" value="Na_sulph_symp"/>
    <property type="match status" value="1"/>
</dbReference>
<comment type="caution">
    <text evidence="6">The sequence shown here is derived from an EMBL/GenBank/DDBJ whole genome shotgun (WGS) entry which is preliminary data.</text>
</comment>
<dbReference type="AlphaFoldDB" id="A0A7V2AT98"/>
<evidence type="ECO:0000256" key="3">
    <source>
        <dbReference type="ARBA" id="ARBA00022989"/>
    </source>
</evidence>
<feature type="transmembrane region" description="Helical" evidence="5">
    <location>
        <begin position="186"/>
        <end position="208"/>
    </location>
</feature>
<dbReference type="NCBIfam" id="TIGR00785">
    <property type="entry name" value="dass"/>
    <property type="match status" value="1"/>
</dbReference>
<proteinExistence type="predicted"/>
<protein>
    <submittedName>
        <fullName evidence="6">DASS family sodium-coupled anion symporter</fullName>
    </submittedName>
</protein>
<evidence type="ECO:0000256" key="5">
    <source>
        <dbReference type="SAM" id="Phobius"/>
    </source>
</evidence>
<feature type="transmembrane region" description="Helical" evidence="5">
    <location>
        <begin position="271"/>
        <end position="288"/>
    </location>
</feature>
<feature type="transmembrane region" description="Helical" evidence="5">
    <location>
        <begin position="153"/>
        <end position="174"/>
    </location>
</feature>
<dbReference type="EMBL" id="DSEC01000012">
    <property type="protein sequence ID" value="HER42854.1"/>
    <property type="molecule type" value="Genomic_DNA"/>
</dbReference>
<gene>
    <name evidence="6" type="ORF">ENO08_00140</name>
</gene>
<feature type="transmembrane region" description="Helical" evidence="5">
    <location>
        <begin position="228"/>
        <end position="251"/>
    </location>
</feature>
<evidence type="ECO:0000256" key="1">
    <source>
        <dbReference type="ARBA" id="ARBA00004141"/>
    </source>
</evidence>
<evidence type="ECO:0000313" key="6">
    <source>
        <dbReference type="EMBL" id="HER42854.1"/>
    </source>
</evidence>
<dbReference type="PANTHER" id="PTHR10283">
    <property type="entry name" value="SOLUTE CARRIER FAMILY 13 MEMBER"/>
    <property type="match status" value="1"/>
</dbReference>
<keyword evidence="4 5" id="KW-0472">Membrane</keyword>
<feature type="transmembrane region" description="Helical" evidence="5">
    <location>
        <begin position="389"/>
        <end position="417"/>
    </location>
</feature>
<dbReference type="PANTHER" id="PTHR10283:SF92">
    <property type="entry name" value="LOW-AFFINITY PHOSPHATE TRANSPORTER PHO91"/>
    <property type="match status" value="1"/>
</dbReference>
<feature type="transmembrane region" description="Helical" evidence="5">
    <location>
        <begin position="294"/>
        <end position="313"/>
    </location>
</feature>
<dbReference type="Proteomes" id="UP000886069">
    <property type="component" value="Unassembled WGS sequence"/>
</dbReference>
<keyword evidence="2 5" id="KW-0812">Transmembrane</keyword>
<name>A0A7V2AT98_UNCEI</name>
<keyword evidence="3 5" id="KW-1133">Transmembrane helix</keyword>
<dbReference type="GO" id="GO:0005315">
    <property type="term" value="F:phosphate transmembrane transporter activity"/>
    <property type="evidence" value="ECO:0007669"/>
    <property type="project" value="TreeGrafter"/>
</dbReference>
<accession>A0A7V2AT98</accession>
<feature type="transmembrane region" description="Helical" evidence="5">
    <location>
        <begin position="92"/>
        <end position="115"/>
    </location>
</feature>
<comment type="subcellular location">
    <subcellularLocation>
        <location evidence="1">Membrane</location>
        <topology evidence="1">Multi-pass membrane protein</topology>
    </subcellularLocation>
</comment>
<dbReference type="GO" id="GO:0005886">
    <property type="term" value="C:plasma membrane"/>
    <property type="evidence" value="ECO:0007669"/>
    <property type="project" value="TreeGrafter"/>
</dbReference>
<feature type="transmembrane region" description="Helical" evidence="5">
    <location>
        <begin position="320"/>
        <end position="339"/>
    </location>
</feature>
<evidence type="ECO:0000256" key="4">
    <source>
        <dbReference type="ARBA" id="ARBA00023136"/>
    </source>
</evidence>